<dbReference type="AlphaFoldDB" id="A0A1R3VAC0"/>
<protein>
    <submittedName>
        <fullName evidence="1">Uncharacterized protein</fullName>
    </submittedName>
</protein>
<sequence>MGNKFLKFFAGGNHSFTGIVNHTAQDLRPGKNSGPDAEARLASPWSHLVWLINVLH</sequence>
<keyword evidence="2" id="KW-1185">Reference proteome</keyword>
<organism evidence="1 2">
    <name type="scientific">Mesorhizobium prunaredense</name>
    <dbReference type="NCBI Taxonomy" id="1631249"/>
    <lineage>
        <taxon>Bacteria</taxon>
        <taxon>Pseudomonadati</taxon>
        <taxon>Pseudomonadota</taxon>
        <taxon>Alphaproteobacteria</taxon>
        <taxon>Hyphomicrobiales</taxon>
        <taxon>Phyllobacteriaceae</taxon>
        <taxon>Mesorhizobium</taxon>
    </lineage>
</organism>
<evidence type="ECO:0000313" key="1">
    <source>
        <dbReference type="EMBL" id="SIT56860.1"/>
    </source>
</evidence>
<reference evidence="2" key="1">
    <citation type="submission" date="2017-01" db="EMBL/GenBank/DDBJ databases">
        <authorList>
            <person name="Brunel B."/>
        </authorList>
    </citation>
    <scope>NUCLEOTIDE SEQUENCE [LARGE SCALE GENOMIC DNA]</scope>
</reference>
<accession>A0A1R3VAC0</accession>
<gene>
    <name evidence="1" type="ORF">BQ8794_30309</name>
</gene>
<dbReference type="EMBL" id="FTPD01000023">
    <property type="protein sequence ID" value="SIT56860.1"/>
    <property type="molecule type" value="Genomic_DNA"/>
</dbReference>
<name>A0A1R3VAC0_9HYPH</name>
<evidence type="ECO:0000313" key="2">
    <source>
        <dbReference type="Proteomes" id="UP000188388"/>
    </source>
</evidence>
<dbReference type="Proteomes" id="UP000188388">
    <property type="component" value="Unassembled WGS sequence"/>
</dbReference>
<proteinExistence type="predicted"/>